<keyword evidence="10 14" id="KW-1133">Transmembrane helix</keyword>
<organism evidence="16 17">
    <name type="scientific">Vagococcus coleopterorum</name>
    <dbReference type="NCBI Taxonomy" id="2714946"/>
    <lineage>
        <taxon>Bacteria</taxon>
        <taxon>Bacillati</taxon>
        <taxon>Bacillota</taxon>
        <taxon>Bacilli</taxon>
        <taxon>Lactobacillales</taxon>
        <taxon>Enterococcaceae</taxon>
        <taxon>Vagococcus</taxon>
    </lineage>
</organism>
<name>A0A6G8AMY7_9ENTE</name>
<dbReference type="InterPro" id="IPR050482">
    <property type="entry name" value="Sensor_HK_TwoCompSys"/>
</dbReference>
<evidence type="ECO:0000256" key="10">
    <source>
        <dbReference type="ARBA" id="ARBA00022989"/>
    </source>
</evidence>
<dbReference type="PIRSF" id="PIRSF037431">
    <property type="entry name" value="STHK_LiaS"/>
    <property type="match status" value="1"/>
</dbReference>
<dbReference type="GO" id="GO:0005524">
    <property type="term" value="F:ATP binding"/>
    <property type="evidence" value="ECO:0007669"/>
    <property type="project" value="UniProtKB-UniRule"/>
</dbReference>
<dbReference type="EMBL" id="CP049886">
    <property type="protein sequence ID" value="QIL46329.1"/>
    <property type="molecule type" value="Genomic_DNA"/>
</dbReference>
<keyword evidence="17" id="KW-1185">Reference proteome</keyword>
<evidence type="ECO:0000256" key="12">
    <source>
        <dbReference type="ARBA" id="ARBA00023136"/>
    </source>
</evidence>
<evidence type="ECO:0000256" key="14">
    <source>
        <dbReference type="SAM" id="Phobius"/>
    </source>
</evidence>
<dbReference type="SUPFAM" id="SSF55874">
    <property type="entry name" value="ATPase domain of HSP90 chaperone/DNA topoisomerase II/histidine kinase"/>
    <property type="match status" value="1"/>
</dbReference>
<dbReference type="InterPro" id="IPR011712">
    <property type="entry name" value="Sig_transdc_His_kin_sub3_dim/P"/>
</dbReference>
<keyword evidence="11 13" id="KW-0902">Two-component regulatory system</keyword>
<evidence type="ECO:0000313" key="16">
    <source>
        <dbReference type="EMBL" id="QIL46329.1"/>
    </source>
</evidence>
<evidence type="ECO:0000256" key="7">
    <source>
        <dbReference type="ARBA" id="ARBA00022741"/>
    </source>
</evidence>
<keyword evidence="12 13" id="KW-0472">Membrane</keyword>
<reference evidence="16 17" key="1">
    <citation type="submission" date="2020-03" db="EMBL/GenBank/DDBJ databases">
        <title>Vagococcus sp. nov., isolated from beetles.</title>
        <authorList>
            <person name="Hyun D.-W."/>
            <person name="Bae J.-W."/>
        </authorList>
    </citation>
    <scope>NUCLEOTIDE SEQUENCE [LARGE SCALE GENOMIC DNA]</scope>
    <source>
        <strain evidence="16 17">HDW17A</strain>
    </source>
</reference>
<keyword evidence="4" id="KW-0597">Phosphoprotein</keyword>
<protein>
    <recommendedName>
        <fullName evidence="13">Sensor histidine kinase</fullName>
        <ecNumber evidence="13">2.7.13.3</ecNumber>
    </recommendedName>
</protein>
<keyword evidence="5 13" id="KW-0808">Transferase</keyword>
<evidence type="ECO:0000256" key="4">
    <source>
        <dbReference type="ARBA" id="ARBA00022553"/>
    </source>
</evidence>
<evidence type="ECO:0000256" key="9">
    <source>
        <dbReference type="ARBA" id="ARBA00022840"/>
    </source>
</evidence>
<dbReference type="InterPro" id="IPR003594">
    <property type="entry name" value="HATPase_dom"/>
</dbReference>
<dbReference type="InterPro" id="IPR017202">
    <property type="entry name" value="LiaS/VraS"/>
</dbReference>
<evidence type="ECO:0000256" key="5">
    <source>
        <dbReference type="ARBA" id="ARBA00022679"/>
    </source>
</evidence>
<evidence type="ECO:0000313" key="17">
    <source>
        <dbReference type="Proteomes" id="UP000500890"/>
    </source>
</evidence>
<dbReference type="GO" id="GO:0000155">
    <property type="term" value="F:phosphorelay sensor kinase activity"/>
    <property type="evidence" value="ECO:0007669"/>
    <property type="project" value="UniProtKB-UniRule"/>
</dbReference>
<evidence type="ECO:0000256" key="8">
    <source>
        <dbReference type="ARBA" id="ARBA00022777"/>
    </source>
</evidence>
<keyword evidence="3 13" id="KW-1003">Cell membrane</keyword>
<dbReference type="EC" id="2.7.13.3" evidence="13"/>
<comment type="subcellular location">
    <subcellularLocation>
        <location evidence="2 13">Cell membrane</location>
        <topology evidence="2 13">Multi-pass membrane protein</topology>
    </subcellularLocation>
</comment>
<dbReference type="PANTHER" id="PTHR24421:SF37">
    <property type="entry name" value="SENSOR HISTIDINE KINASE NARS"/>
    <property type="match status" value="1"/>
</dbReference>
<dbReference type="KEGG" id="vah:G7081_04240"/>
<sequence>MISKISRPILFLYTFIFTIIILTITLYTSYYAHSQRLWLRELIHAQIFKIPLIVYVILIALVVSGLVLIIVHFVQRSQYAEIETKLSLLAKGAVDDSIFYSDEIVEIGNPNLAGMLQDVEKIHATLIEMTKELQEYSGRPALVSGVSKEDIVKEERHRLARELHDSVSQQLFAASMLLSAVQEEEETFAVNPALSKQLATVSTIVNDSQAEMRALLLHLRPINLEGKSLKKGIEQLLVELTTKVKIDLTWDIADLSLKKAIEDHLFRIVQELLSNTLRHSKAKSLEVYLQRVENNVHLRLVDDGVGFDTTETTAGSYGLNNIKERVAGMGGTCKIISFKGQGTSVEIRVPILEGEAIND</sequence>
<accession>A0A6G8AMY7</accession>
<feature type="transmembrane region" description="Helical" evidence="14">
    <location>
        <begin position="12"/>
        <end position="32"/>
    </location>
</feature>
<keyword evidence="6 14" id="KW-0812">Transmembrane</keyword>
<gene>
    <name evidence="16" type="ORF">G7081_04240</name>
</gene>
<keyword evidence="9 13" id="KW-0067">ATP-binding</keyword>
<dbReference type="Pfam" id="PF07730">
    <property type="entry name" value="HisKA_3"/>
    <property type="match status" value="1"/>
</dbReference>
<evidence type="ECO:0000256" key="6">
    <source>
        <dbReference type="ARBA" id="ARBA00022692"/>
    </source>
</evidence>
<keyword evidence="7 13" id="KW-0547">Nucleotide-binding</keyword>
<dbReference type="PANTHER" id="PTHR24421">
    <property type="entry name" value="NITRATE/NITRITE SENSOR PROTEIN NARX-RELATED"/>
    <property type="match status" value="1"/>
</dbReference>
<comment type="catalytic activity">
    <reaction evidence="1 13">
        <text>ATP + protein L-histidine = ADP + protein N-phospho-L-histidine.</text>
        <dbReference type="EC" id="2.7.13.3"/>
    </reaction>
</comment>
<dbReference type="PROSITE" id="PS50109">
    <property type="entry name" value="HIS_KIN"/>
    <property type="match status" value="1"/>
</dbReference>
<feature type="transmembrane region" description="Helical" evidence="14">
    <location>
        <begin position="52"/>
        <end position="74"/>
    </location>
</feature>
<dbReference type="InterPro" id="IPR005467">
    <property type="entry name" value="His_kinase_dom"/>
</dbReference>
<evidence type="ECO:0000259" key="15">
    <source>
        <dbReference type="PROSITE" id="PS50109"/>
    </source>
</evidence>
<evidence type="ECO:0000256" key="3">
    <source>
        <dbReference type="ARBA" id="ARBA00022475"/>
    </source>
</evidence>
<evidence type="ECO:0000256" key="1">
    <source>
        <dbReference type="ARBA" id="ARBA00000085"/>
    </source>
</evidence>
<dbReference type="Proteomes" id="UP000500890">
    <property type="component" value="Chromosome"/>
</dbReference>
<dbReference type="Gene3D" id="3.30.565.10">
    <property type="entry name" value="Histidine kinase-like ATPase, C-terminal domain"/>
    <property type="match status" value="1"/>
</dbReference>
<dbReference type="RefSeq" id="WP_166007699.1">
    <property type="nucleotide sequence ID" value="NZ_CP049886.1"/>
</dbReference>
<dbReference type="Pfam" id="PF02518">
    <property type="entry name" value="HATPase_c"/>
    <property type="match status" value="1"/>
</dbReference>
<dbReference type="InterPro" id="IPR036890">
    <property type="entry name" value="HATPase_C_sf"/>
</dbReference>
<evidence type="ECO:0000256" key="11">
    <source>
        <dbReference type="ARBA" id="ARBA00023012"/>
    </source>
</evidence>
<evidence type="ECO:0000256" key="13">
    <source>
        <dbReference type="PIRNR" id="PIRNR037431"/>
    </source>
</evidence>
<dbReference type="GO" id="GO:0046983">
    <property type="term" value="F:protein dimerization activity"/>
    <property type="evidence" value="ECO:0007669"/>
    <property type="project" value="InterPro"/>
</dbReference>
<dbReference type="Gene3D" id="1.20.5.1930">
    <property type="match status" value="1"/>
</dbReference>
<dbReference type="SMART" id="SM00387">
    <property type="entry name" value="HATPase_c"/>
    <property type="match status" value="1"/>
</dbReference>
<dbReference type="CDD" id="cd16917">
    <property type="entry name" value="HATPase_UhpB-NarQ-NarX-like"/>
    <property type="match status" value="1"/>
</dbReference>
<dbReference type="GO" id="GO:0005886">
    <property type="term" value="C:plasma membrane"/>
    <property type="evidence" value="ECO:0007669"/>
    <property type="project" value="UniProtKB-SubCell"/>
</dbReference>
<feature type="domain" description="Histidine kinase" evidence="15">
    <location>
        <begin position="158"/>
        <end position="353"/>
    </location>
</feature>
<evidence type="ECO:0000256" key="2">
    <source>
        <dbReference type="ARBA" id="ARBA00004651"/>
    </source>
</evidence>
<dbReference type="AlphaFoldDB" id="A0A6G8AMY7"/>
<proteinExistence type="predicted"/>
<keyword evidence="8 13" id="KW-0418">Kinase</keyword>